<dbReference type="Gene3D" id="3.90.1200.10">
    <property type="match status" value="1"/>
</dbReference>
<gene>
    <name evidence="11" type="ORF">ACJMK2_008890</name>
</gene>
<dbReference type="AlphaFoldDB" id="A0ABD3VAL4"/>
<reference evidence="11 12" key="1">
    <citation type="submission" date="2024-11" db="EMBL/GenBank/DDBJ databases">
        <title>Chromosome-level genome assembly of the freshwater bivalve Anodonta woodiana.</title>
        <authorList>
            <person name="Chen X."/>
        </authorList>
    </citation>
    <scope>NUCLEOTIDE SEQUENCE [LARGE SCALE GENOMIC DNA]</scope>
    <source>
        <strain evidence="11">MN2024</strain>
        <tissue evidence="11">Gills</tissue>
    </source>
</reference>
<name>A0ABD3VAL4_SINWO</name>
<dbReference type="EMBL" id="JBJQND010000012">
    <property type="protein sequence ID" value="KAL3858619.1"/>
    <property type="molecule type" value="Genomic_DNA"/>
</dbReference>
<dbReference type="SUPFAM" id="SSF56112">
    <property type="entry name" value="Protein kinase-like (PK-like)"/>
    <property type="match status" value="1"/>
</dbReference>
<comment type="caution">
    <text evidence="11">The sequence shown here is derived from an EMBL/GenBank/DDBJ whole genome shotgun (WGS) entry which is preliminary data.</text>
</comment>
<dbReference type="PANTHER" id="PTHR21064">
    <property type="entry name" value="AMINOGLYCOSIDE PHOSPHOTRANSFERASE DOMAIN-CONTAINING PROTEIN-RELATED"/>
    <property type="match status" value="1"/>
</dbReference>
<keyword evidence="4" id="KW-0808">Transferase</keyword>
<evidence type="ECO:0000259" key="10">
    <source>
        <dbReference type="Pfam" id="PF01636"/>
    </source>
</evidence>
<evidence type="ECO:0000313" key="12">
    <source>
        <dbReference type="Proteomes" id="UP001634394"/>
    </source>
</evidence>
<evidence type="ECO:0000256" key="8">
    <source>
        <dbReference type="ARBA" id="ARBA00038873"/>
    </source>
</evidence>
<dbReference type="PANTHER" id="PTHR21064:SF1">
    <property type="entry name" value="HYDROXYLYSINE KINASE"/>
    <property type="match status" value="1"/>
</dbReference>
<dbReference type="InterPro" id="IPR011009">
    <property type="entry name" value="Kinase-like_dom_sf"/>
</dbReference>
<comment type="catalytic activity">
    <reaction evidence="6">
        <text>(5R)-5-hydroxy-L-lysine + GTP = (5R)-5-phosphooxy-L-lysine + GDP + H(+)</text>
        <dbReference type="Rhea" id="RHEA:19049"/>
        <dbReference type="ChEBI" id="CHEBI:15378"/>
        <dbReference type="ChEBI" id="CHEBI:37565"/>
        <dbReference type="ChEBI" id="CHEBI:57882"/>
        <dbReference type="ChEBI" id="CHEBI:58189"/>
        <dbReference type="ChEBI" id="CHEBI:58357"/>
        <dbReference type="EC" id="2.7.1.81"/>
    </reaction>
</comment>
<comment type="function">
    <text evidence="7">Catalyzes the GTP-dependent phosphorylation of 5-hydroxy-L-lysine.</text>
</comment>
<evidence type="ECO:0000256" key="5">
    <source>
        <dbReference type="ARBA" id="ARBA00022777"/>
    </source>
</evidence>
<keyword evidence="3" id="KW-0963">Cytoplasm</keyword>
<proteinExistence type="inferred from homology"/>
<protein>
    <recommendedName>
        <fullName evidence="9">Hydroxylysine kinase</fullName>
        <ecNumber evidence="8">2.7.1.81</ecNumber>
    </recommendedName>
</protein>
<dbReference type="GO" id="GO:0005737">
    <property type="term" value="C:cytoplasm"/>
    <property type="evidence" value="ECO:0007669"/>
    <property type="project" value="UniProtKB-SubCell"/>
</dbReference>
<dbReference type="GO" id="GO:0047992">
    <property type="term" value="F:hydroxylysine kinase activity"/>
    <property type="evidence" value="ECO:0007669"/>
    <property type="project" value="UniProtKB-EC"/>
</dbReference>
<comment type="similarity">
    <text evidence="2">Belongs to the aminoglycoside phosphotransferase family.</text>
</comment>
<dbReference type="InterPro" id="IPR002575">
    <property type="entry name" value="Aminoglycoside_PTrfase"/>
</dbReference>
<evidence type="ECO:0000256" key="9">
    <source>
        <dbReference type="ARBA" id="ARBA00040505"/>
    </source>
</evidence>
<evidence type="ECO:0000256" key="7">
    <source>
        <dbReference type="ARBA" id="ARBA00037368"/>
    </source>
</evidence>
<evidence type="ECO:0000256" key="6">
    <source>
        <dbReference type="ARBA" id="ARBA00036820"/>
    </source>
</evidence>
<evidence type="ECO:0000256" key="3">
    <source>
        <dbReference type="ARBA" id="ARBA00022490"/>
    </source>
</evidence>
<keyword evidence="12" id="KW-1185">Reference proteome</keyword>
<feature type="domain" description="Aminoglycoside phosphotransferase" evidence="10">
    <location>
        <begin position="63"/>
        <end position="281"/>
    </location>
</feature>
<dbReference type="Pfam" id="PF01636">
    <property type="entry name" value="APH"/>
    <property type="match status" value="1"/>
</dbReference>
<dbReference type="EC" id="2.7.1.81" evidence="8"/>
<evidence type="ECO:0000256" key="2">
    <source>
        <dbReference type="ARBA" id="ARBA00006219"/>
    </source>
</evidence>
<dbReference type="Proteomes" id="UP001634394">
    <property type="component" value="Unassembled WGS sequence"/>
</dbReference>
<dbReference type="InterPro" id="IPR050249">
    <property type="entry name" value="Pseudomonas-type_ThrB"/>
</dbReference>
<sequence length="390" mass="43997">MDKKTCVKPKVTLELIASLVQKRYGLQALSVTPLVGFTDLNFKVTVIRDQINNQSDNVEKHCTGYVLKIVGSESLADVDYLEAQCQLIMHLKKSGIPTTGVILNLENQLFSIENLPTENGLYQKFILRLLEYISGSTVLDAGNPLYLLPEIGKLTGKVDNSLKNFYHPALETIYEWQLTSVTSLRSLFSSLSADQQELGRTVIQAYEERVLPILVTLQRGTCHGDINNCNIIVNSGTADDSYKIAGARNNTDLKIVAVIDFGDSCVGYYVYEIATAVADLMTSCKGQYDPLEVTRLIIHGYLSEFKLHEQELRILKLVICVRLLQTYVLSTDMMTRDPDNKYIALELEDAMETLMFLWNLPDETFQRSVFVEYDDPHVYFQSKKSNSETV</sequence>
<comment type="subcellular location">
    <subcellularLocation>
        <location evidence="1">Cytoplasm</location>
    </subcellularLocation>
</comment>
<keyword evidence="5" id="KW-0418">Kinase</keyword>
<evidence type="ECO:0000256" key="1">
    <source>
        <dbReference type="ARBA" id="ARBA00004496"/>
    </source>
</evidence>
<evidence type="ECO:0000256" key="4">
    <source>
        <dbReference type="ARBA" id="ARBA00022679"/>
    </source>
</evidence>
<accession>A0ABD3VAL4</accession>
<evidence type="ECO:0000313" key="11">
    <source>
        <dbReference type="EMBL" id="KAL3858619.1"/>
    </source>
</evidence>
<organism evidence="11 12">
    <name type="scientific">Sinanodonta woodiana</name>
    <name type="common">Chinese pond mussel</name>
    <name type="synonym">Anodonta woodiana</name>
    <dbReference type="NCBI Taxonomy" id="1069815"/>
    <lineage>
        <taxon>Eukaryota</taxon>
        <taxon>Metazoa</taxon>
        <taxon>Spiralia</taxon>
        <taxon>Lophotrochozoa</taxon>
        <taxon>Mollusca</taxon>
        <taxon>Bivalvia</taxon>
        <taxon>Autobranchia</taxon>
        <taxon>Heteroconchia</taxon>
        <taxon>Palaeoheterodonta</taxon>
        <taxon>Unionida</taxon>
        <taxon>Unionoidea</taxon>
        <taxon>Unionidae</taxon>
        <taxon>Unioninae</taxon>
        <taxon>Sinanodonta</taxon>
    </lineage>
</organism>